<organism evidence="1">
    <name type="scientific">Pararge aegeria</name>
    <name type="common">speckled wood butterfly</name>
    <dbReference type="NCBI Taxonomy" id="116150"/>
    <lineage>
        <taxon>Eukaryota</taxon>
        <taxon>Metazoa</taxon>
        <taxon>Ecdysozoa</taxon>
        <taxon>Arthropoda</taxon>
        <taxon>Hexapoda</taxon>
        <taxon>Insecta</taxon>
        <taxon>Pterygota</taxon>
        <taxon>Neoptera</taxon>
        <taxon>Endopterygota</taxon>
        <taxon>Lepidoptera</taxon>
        <taxon>Glossata</taxon>
        <taxon>Ditrysia</taxon>
        <taxon>Papilionoidea</taxon>
        <taxon>Nymphalidae</taxon>
        <taxon>Satyrinae</taxon>
        <taxon>Satyrini</taxon>
        <taxon>Parargina</taxon>
        <taxon>Pararge</taxon>
    </lineage>
</organism>
<reference evidence="1" key="1">
    <citation type="journal article" date="2013" name="BMC Genomics">
        <title>Unscrambling butterfly oogenesis.</title>
        <authorList>
            <person name="Carter J.M."/>
            <person name="Baker S.C."/>
            <person name="Pink R."/>
            <person name="Carter D.R."/>
            <person name="Collins A."/>
            <person name="Tomlin J."/>
            <person name="Gibbs M."/>
            <person name="Breuker C.J."/>
        </authorList>
    </citation>
    <scope>NUCLEOTIDE SEQUENCE</scope>
    <source>
        <tissue evidence="1">Ovary</tissue>
    </source>
</reference>
<proteinExistence type="predicted"/>
<name>S4PR58_9NEOP</name>
<dbReference type="EMBL" id="GAIX01015018">
    <property type="protein sequence ID" value="JAA77542.1"/>
    <property type="molecule type" value="Transcribed_RNA"/>
</dbReference>
<feature type="non-terminal residue" evidence="1">
    <location>
        <position position="1"/>
    </location>
</feature>
<sequence length="80" mass="9190">RCFPSPLKQVIFKLLLNARKVSGSNSVSKKGTLKPLLVFINCNYSSSDTRVSLYFYNWVYTFQYPFSGYIRPVSKMASVH</sequence>
<protein>
    <submittedName>
        <fullName evidence="1">Uncharacterized protein</fullName>
    </submittedName>
</protein>
<dbReference type="AlphaFoldDB" id="S4PR58"/>
<accession>S4PR58</accession>
<reference evidence="1" key="2">
    <citation type="submission" date="2013-05" db="EMBL/GenBank/DDBJ databases">
        <authorList>
            <person name="Carter J.-M."/>
            <person name="Baker S.C."/>
            <person name="Pink R."/>
            <person name="Carter D.R.F."/>
            <person name="Collins A."/>
            <person name="Tomlin J."/>
            <person name="Gibbs M."/>
            <person name="Breuker C.J."/>
        </authorList>
    </citation>
    <scope>NUCLEOTIDE SEQUENCE</scope>
    <source>
        <tissue evidence="1">Ovary</tissue>
    </source>
</reference>
<evidence type="ECO:0000313" key="1">
    <source>
        <dbReference type="EMBL" id="JAA77542.1"/>
    </source>
</evidence>